<reference evidence="1 2" key="1">
    <citation type="journal article" date="2014" name="Genome Announc.">
        <title>Genome Sequence of Yersinia similis Y228T, a Member of the Yersinia pseudotuberculosis Complex.</title>
        <authorList>
            <person name="Sprague L.D."/>
            <person name="Neubauer H."/>
        </authorList>
    </citation>
    <scope>NUCLEOTIDE SEQUENCE [LARGE SCALE GENOMIC DNA]</scope>
    <source>
        <strain evidence="1 2">228</strain>
    </source>
</reference>
<dbReference type="InterPro" id="IPR021316">
    <property type="entry name" value="DUF2913"/>
</dbReference>
<protein>
    <recommendedName>
        <fullName evidence="3">DUF2913 family protein</fullName>
    </recommendedName>
</protein>
<name>A0ABN4CTE6_9GAMM</name>
<evidence type="ECO:0000313" key="2">
    <source>
        <dbReference type="Proteomes" id="UP000019439"/>
    </source>
</evidence>
<sequence length="208" mass="23395">MNNNTEDTTTELSHLAFCALVALHLAYKEGKVSAPTAENLFLVRWLSLAQKQKRFSKRVALDIKWLLDKGRQQGLTSKLKQHLEYLWRSCTGALDKQSDLFRLTYATECLKEKGWDNAVMNSREWKSEEIDDLPPGTSGFYVEKEKLNAGFSVGGKQLQAVPFRVSGNLNEFTEVLGQYALSINVKTSTPTYTQVELIPTPELGDCGE</sequence>
<dbReference type="Pfam" id="PF11140">
    <property type="entry name" value="DUF2913"/>
    <property type="match status" value="1"/>
</dbReference>
<evidence type="ECO:0008006" key="3">
    <source>
        <dbReference type="Google" id="ProtNLM"/>
    </source>
</evidence>
<keyword evidence="1" id="KW-0614">Plasmid</keyword>
<proteinExistence type="predicted"/>
<dbReference type="RefSeq" id="WP_025384503.1">
    <property type="nucleotide sequence ID" value="NZ_CGBP01000026.1"/>
</dbReference>
<evidence type="ECO:0000313" key="1">
    <source>
        <dbReference type="EMBL" id="AHK22065.1"/>
    </source>
</evidence>
<dbReference type="Proteomes" id="UP000019439">
    <property type="component" value="Plasmid unnamed"/>
</dbReference>
<dbReference type="GeneID" id="96666299"/>
<geneLocation type="plasmid" evidence="2"/>
<accession>A0ABN4CTE6</accession>
<keyword evidence="2" id="KW-1185">Reference proteome</keyword>
<dbReference type="EMBL" id="CP007231">
    <property type="protein sequence ID" value="AHK22065.1"/>
    <property type="molecule type" value="Genomic_DNA"/>
</dbReference>
<organism evidence="1 2">
    <name type="scientific">Yersinia similis</name>
    <dbReference type="NCBI Taxonomy" id="367190"/>
    <lineage>
        <taxon>Bacteria</taxon>
        <taxon>Pseudomonadati</taxon>
        <taxon>Pseudomonadota</taxon>
        <taxon>Gammaproteobacteria</taxon>
        <taxon>Enterobacterales</taxon>
        <taxon>Yersiniaceae</taxon>
        <taxon>Yersinia</taxon>
    </lineage>
</organism>
<gene>
    <name evidence="1" type="ORF">BF17_00075</name>
</gene>